<accession>A0A927CUH2</accession>
<feature type="chain" id="PRO_5039378414" description="GerMN domain-containing protein" evidence="2">
    <location>
        <begin position="22"/>
        <end position="216"/>
    </location>
</feature>
<feature type="region of interest" description="Disordered" evidence="1">
    <location>
        <begin position="49"/>
        <end position="80"/>
    </location>
</feature>
<dbReference type="AlphaFoldDB" id="A0A927CUH2"/>
<feature type="signal peptide" evidence="2">
    <location>
        <begin position="1"/>
        <end position="21"/>
    </location>
</feature>
<comment type="caution">
    <text evidence="3">The sequence shown here is derived from an EMBL/GenBank/DDBJ whole genome shotgun (WGS) entry which is preliminary data.</text>
</comment>
<name>A0A927CUH2_9BACI</name>
<dbReference type="EMBL" id="JACXSI010000006">
    <property type="protein sequence ID" value="MBD3107419.1"/>
    <property type="molecule type" value="Genomic_DNA"/>
</dbReference>
<evidence type="ECO:0000313" key="4">
    <source>
        <dbReference type="Proteomes" id="UP000602076"/>
    </source>
</evidence>
<dbReference type="RefSeq" id="WP_190996964.1">
    <property type="nucleotide sequence ID" value="NZ_JACXSI010000006.1"/>
</dbReference>
<dbReference type="Proteomes" id="UP000602076">
    <property type="component" value="Unassembled WGS sequence"/>
</dbReference>
<evidence type="ECO:0000256" key="1">
    <source>
        <dbReference type="SAM" id="MobiDB-lite"/>
    </source>
</evidence>
<evidence type="ECO:0000313" key="3">
    <source>
        <dbReference type="EMBL" id="MBD3107419.1"/>
    </source>
</evidence>
<gene>
    <name evidence="3" type="ORF">IEO70_03495</name>
</gene>
<organism evidence="3 4">
    <name type="scientific">Peribacillus faecalis</name>
    <dbReference type="NCBI Taxonomy" id="2772559"/>
    <lineage>
        <taxon>Bacteria</taxon>
        <taxon>Bacillati</taxon>
        <taxon>Bacillota</taxon>
        <taxon>Bacilli</taxon>
        <taxon>Bacillales</taxon>
        <taxon>Bacillaceae</taxon>
        <taxon>Peribacillus</taxon>
    </lineage>
</organism>
<dbReference type="PROSITE" id="PS51257">
    <property type="entry name" value="PROKAR_LIPOPROTEIN"/>
    <property type="match status" value="1"/>
</dbReference>
<evidence type="ECO:0008006" key="5">
    <source>
        <dbReference type="Google" id="ProtNLM"/>
    </source>
</evidence>
<feature type="compositionally biased region" description="Acidic residues" evidence="1">
    <location>
        <begin position="70"/>
        <end position="80"/>
    </location>
</feature>
<feature type="compositionally biased region" description="Basic and acidic residues" evidence="1">
    <location>
        <begin position="49"/>
        <end position="64"/>
    </location>
</feature>
<proteinExistence type="predicted"/>
<keyword evidence="2" id="KW-0732">Signal</keyword>
<protein>
    <recommendedName>
        <fullName evidence="5">GerMN domain-containing protein</fullName>
    </recommendedName>
</protein>
<evidence type="ECO:0000256" key="2">
    <source>
        <dbReference type="SAM" id="SignalP"/>
    </source>
</evidence>
<keyword evidence="4" id="KW-1185">Reference proteome</keyword>
<sequence length="216" mass="24138">MKKTLFAIGLTCLLLAGCAESVSEDNTNKDSLQETVDTQAEQIKEYEAEIAEQKEEIEQLKEEAGSSEGTESDSNSEEGSIDIAKTEDYIVLFQGDDTASYVYPTIQPYDKEKDLVETIHSFVTKGYDIGLNSYRFEDDNKLLVLDYDENATKVQGSAGTYIFLNAMTESYFANFPDLLGIKLLMNGNGTEEVIGQSGNNEIFVREPFTYEPDIEF</sequence>
<reference evidence="3" key="1">
    <citation type="submission" date="2020-09" db="EMBL/GenBank/DDBJ databases">
        <title>Bacillus faecalis sp. nov., a moderately halophilic bacterium isolated from cow faeces.</title>
        <authorList>
            <person name="Jiang L."/>
            <person name="Lee J."/>
        </authorList>
    </citation>
    <scope>NUCLEOTIDE SEQUENCE</scope>
    <source>
        <strain evidence="3">AGMB 02131</strain>
    </source>
</reference>